<evidence type="ECO:0000313" key="4">
    <source>
        <dbReference type="EMBL" id="AOS46673.1"/>
    </source>
</evidence>
<dbReference type="Proteomes" id="UP000095214">
    <property type="component" value="Chromosome"/>
</dbReference>
<dbReference type="OrthoDB" id="9789994at2"/>
<dbReference type="SMART" id="SM00382">
    <property type="entry name" value="AAA"/>
    <property type="match status" value="1"/>
</dbReference>
<dbReference type="PANTHER" id="PTHR43158:SF2">
    <property type="entry name" value="SKFA PEPTIDE EXPORT ATP-BINDING PROTEIN SKFE"/>
    <property type="match status" value="1"/>
</dbReference>
<dbReference type="STRING" id="178339.BH719_01235"/>
<dbReference type="RefSeq" id="WP_009400052.1">
    <property type="nucleotide sequence ID" value="NZ_CP017298.1"/>
</dbReference>
<keyword evidence="2 4" id="KW-0067">ATP-binding</keyword>
<reference evidence="4 5" key="1">
    <citation type="submission" date="2016-09" db="EMBL/GenBank/DDBJ databases">
        <title>Complete genome sequence of Actinomyces hongkongensis HKU8.</title>
        <authorList>
            <person name="Gao Y.-X."/>
            <person name="Zhou Y.-Y."/>
            <person name="Xie Y."/>
            <person name="Wang M."/>
            <person name="Wang S.-J."/>
            <person name="Shen S.-G."/>
        </authorList>
    </citation>
    <scope>NUCLEOTIDE SEQUENCE [LARGE SCALE GENOMIC DNA]</scope>
    <source>
        <strain evidence="4 5">HKU8</strain>
    </source>
</reference>
<dbReference type="KEGG" id="phon:BH719_01235"/>
<keyword evidence="5" id="KW-1185">Reference proteome</keyword>
<dbReference type="InterPro" id="IPR003593">
    <property type="entry name" value="AAA+_ATPase"/>
</dbReference>
<dbReference type="GO" id="GO:0016887">
    <property type="term" value="F:ATP hydrolysis activity"/>
    <property type="evidence" value="ECO:0007669"/>
    <property type="project" value="InterPro"/>
</dbReference>
<dbReference type="EMBL" id="CP017298">
    <property type="protein sequence ID" value="AOS46673.1"/>
    <property type="molecule type" value="Genomic_DNA"/>
</dbReference>
<evidence type="ECO:0000256" key="2">
    <source>
        <dbReference type="ARBA" id="ARBA00022840"/>
    </source>
</evidence>
<dbReference type="PANTHER" id="PTHR43158">
    <property type="entry name" value="SKFA PEPTIDE EXPORT ATP-BINDING PROTEIN SKFE"/>
    <property type="match status" value="1"/>
</dbReference>
<name>A0A1D8B0M1_9ACTO</name>
<proteinExistence type="predicted"/>
<protein>
    <submittedName>
        <fullName evidence="4">Iron ABC transporter ATP-binding protein</fullName>
    </submittedName>
</protein>
<dbReference type="GO" id="GO:0005524">
    <property type="term" value="F:ATP binding"/>
    <property type="evidence" value="ECO:0007669"/>
    <property type="project" value="UniProtKB-KW"/>
</dbReference>
<accession>A0A1D8B0M1</accession>
<feature type="domain" description="ABC transporter" evidence="3">
    <location>
        <begin position="5"/>
        <end position="245"/>
    </location>
</feature>
<evidence type="ECO:0000313" key="5">
    <source>
        <dbReference type="Proteomes" id="UP000095214"/>
    </source>
</evidence>
<gene>
    <name evidence="4" type="ORF">BH719_01235</name>
</gene>
<keyword evidence="1" id="KW-0547">Nucleotide-binding</keyword>
<dbReference type="PROSITE" id="PS50893">
    <property type="entry name" value="ABC_TRANSPORTER_2"/>
    <property type="match status" value="1"/>
</dbReference>
<evidence type="ECO:0000259" key="3">
    <source>
        <dbReference type="PROSITE" id="PS50893"/>
    </source>
</evidence>
<sequence length="264" mass="28057">MTNVLSFDRATVVRGERRILEDVTWRTRDGEHWVVLGPNGAGKTTLVRAACARVPLTSGSIALDGAPVDRIDPAELGTRISLASSAVASRIRGAQSALDTVRSAAWGVHVAHHEHYEGQDEERARDLMAAFGVSHLADHPFGSLSEGEAQRVQLARALMSDPEVLILDEPTAGLDLGARETLVSALDEIIAGKRSPQVVLVTHQIEEIPTGITHCAVMRGGALIAQGPISDTLTGVVLSEAFSLPLLAGMADGRWWARAASSQD</sequence>
<evidence type="ECO:0000256" key="1">
    <source>
        <dbReference type="ARBA" id="ARBA00022741"/>
    </source>
</evidence>
<dbReference type="Pfam" id="PF00005">
    <property type="entry name" value="ABC_tran"/>
    <property type="match status" value="1"/>
</dbReference>
<dbReference type="AlphaFoldDB" id="A0A1D8B0M1"/>
<dbReference type="Gene3D" id="3.40.50.300">
    <property type="entry name" value="P-loop containing nucleotide triphosphate hydrolases"/>
    <property type="match status" value="1"/>
</dbReference>
<dbReference type="InterPro" id="IPR027417">
    <property type="entry name" value="P-loop_NTPase"/>
</dbReference>
<dbReference type="InterPro" id="IPR003439">
    <property type="entry name" value="ABC_transporter-like_ATP-bd"/>
</dbReference>
<organism evidence="4 5">
    <name type="scientific">Pauljensenia hongkongensis</name>
    <dbReference type="NCBI Taxonomy" id="178339"/>
    <lineage>
        <taxon>Bacteria</taxon>
        <taxon>Bacillati</taxon>
        <taxon>Actinomycetota</taxon>
        <taxon>Actinomycetes</taxon>
        <taxon>Actinomycetales</taxon>
        <taxon>Actinomycetaceae</taxon>
        <taxon>Pauljensenia</taxon>
    </lineage>
</organism>
<dbReference type="SUPFAM" id="SSF52540">
    <property type="entry name" value="P-loop containing nucleoside triphosphate hydrolases"/>
    <property type="match status" value="1"/>
</dbReference>